<evidence type="ECO:0000313" key="2">
    <source>
        <dbReference type="Proteomes" id="UP000594364"/>
    </source>
</evidence>
<dbReference type="EMBL" id="CP031390">
    <property type="protein sequence ID" value="QPH17843.1"/>
    <property type="molecule type" value="Genomic_DNA"/>
</dbReference>
<gene>
    <name evidence="1" type="ORF">C2857_002748</name>
</gene>
<proteinExistence type="predicted"/>
<dbReference type="PANTHER" id="PTHR35896">
    <property type="entry name" value="IG-LIKE DOMAIN-CONTAINING PROTEIN"/>
    <property type="match status" value="1"/>
</dbReference>
<dbReference type="PANTHER" id="PTHR35896:SF3">
    <property type="entry name" value="MAJOR FACILITATOR SUPERFAMILY TRANSPORTER"/>
    <property type="match status" value="1"/>
</dbReference>
<accession>A0A7U3SNH4</accession>
<protein>
    <submittedName>
        <fullName evidence="1">Uncharacterized protein</fullName>
    </submittedName>
</protein>
<sequence>MTSLINANAARRRSQNFSWERWLLSGLLVLGTLLSLEFFAADMTSNTTSQAAYRRLPEVQPGVDERTGLPLHWYNGDCGNSPAEAEARGCFFQMAVLTWLPKGCYTQDDMDDAEDMYRGRTDWYYEADGRNLTVDEVRSGHYHNFTSTWEMHMSHCVYTWKRLHRALLNPGMKVDAYTVNYYHSEHCAALSKSYSGGAAGETGVLFAKYPVCA</sequence>
<dbReference type="Proteomes" id="UP000594364">
    <property type="component" value="Chromosome 6"/>
</dbReference>
<dbReference type="InterPro" id="IPR053008">
    <property type="entry name" value="Phomopsin_biosynth_assoc"/>
</dbReference>
<organism evidence="1 2">
    <name type="scientific">Epichloe festucae (strain Fl1)</name>
    <dbReference type="NCBI Taxonomy" id="877507"/>
    <lineage>
        <taxon>Eukaryota</taxon>
        <taxon>Fungi</taxon>
        <taxon>Dikarya</taxon>
        <taxon>Ascomycota</taxon>
        <taxon>Pezizomycotina</taxon>
        <taxon>Sordariomycetes</taxon>
        <taxon>Hypocreomycetidae</taxon>
        <taxon>Hypocreales</taxon>
        <taxon>Clavicipitaceae</taxon>
        <taxon>Epichloe</taxon>
    </lineage>
</organism>
<evidence type="ECO:0000313" key="1">
    <source>
        <dbReference type="EMBL" id="QPH17843.1"/>
    </source>
</evidence>
<dbReference type="OrthoDB" id="4939962at2759"/>
<keyword evidence="2" id="KW-1185">Reference proteome</keyword>
<name>A0A7U3SNH4_EPIFF</name>
<dbReference type="AlphaFoldDB" id="A0A7U3SNH4"/>
<reference evidence="1 2" key="1">
    <citation type="journal article" date="2018" name="PLoS Genet.">
        <title>Repeat elements organise 3D genome structure and mediate transcription in the filamentous fungus Epichloe festucae.</title>
        <authorList>
            <person name="Winter D.J."/>
            <person name="Ganley A.R.D."/>
            <person name="Young C.A."/>
            <person name="Liachko I."/>
            <person name="Schardl C.L."/>
            <person name="Dupont P.Y."/>
            <person name="Berry D."/>
            <person name="Ram A."/>
            <person name="Scott B."/>
            <person name="Cox M.P."/>
        </authorList>
    </citation>
    <scope>NUCLEOTIDE SEQUENCE [LARGE SCALE GENOMIC DNA]</scope>
    <source>
        <strain evidence="1 2">Fl1</strain>
    </source>
</reference>